<dbReference type="GO" id="GO:0061630">
    <property type="term" value="F:ubiquitin protein ligase activity"/>
    <property type="evidence" value="ECO:0007669"/>
    <property type="project" value="TreeGrafter"/>
</dbReference>
<feature type="region of interest" description="Disordered" evidence="9">
    <location>
        <begin position="177"/>
        <end position="224"/>
    </location>
</feature>
<dbReference type="SMART" id="SM00647">
    <property type="entry name" value="IBR"/>
    <property type="match status" value="1"/>
</dbReference>
<dbReference type="InterPro" id="IPR047541">
    <property type="entry name" value="RNF31_RBR_mRING-HC-like"/>
</dbReference>
<dbReference type="OrthoDB" id="9978677at2759"/>
<feature type="compositionally biased region" description="Low complexity" evidence="9">
    <location>
        <begin position="2345"/>
        <end position="2372"/>
    </location>
</feature>
<dbReference type="CDD" id="cd20351">
    <property type="entry name" value="Rcat_RBR_HOIP"/>
    <property type="match status" value="1"/>
</dbReference>
<dbReference type="InterPro" id="IPR013083">
    <property type="entry name" value="Znf_RING/FYVE/PHD"/>
</dbReference>
<feature type="region of interest" description="Disordered" evidence="9">
    <location>
        <begin position="1736"/>
        <end position="1755"/>
    </location>
</feature>
<protein>
    <recommendedName>
        <fullName evidence="14">RBR-type E3 ubiquitin transferase</fullName>
    </recommendedName>
</protein>
<dbReference type="InterPro" id="IPR047542">
    <property type="entry name" value="Rcat_RBR_RNF31-like"/>
</dbReference>
<dbReference type="CDD" id="cd16631">
    <property type="entry name" value="mRING-HC-C4C4_RBR_HOIP"/>
    <property type="match status" value="1"/>
</dbReference>
<keyword evidence="2" id="KW-0808">Transferase</keyword>
<evidence type="ECO:0000313" key="13">
    <source>
        <dbReference type="Proteomes" id="UP001107558"/>
    </source>
</evidence>
<feature type="compositionally biased region" description="Basic and acidic residues" evidence="9">
    <location>
        <begin position="1576"/>
        <end position="1588"/>
    </location>
</feature>
<dbReference type="InterPro" id="IPR002867">
    <property type="entry name" value="IBR_dom"/>
</dbReference>
<reference evidence="12" key="1">
    <citation type="submission" date="2021-03" db="EMBL/GenBank/DDBJ databases">
        <title>Chromosome level genome of the anhydrobiotic midge Polypedilum vanderplanki.</title>
        <authorList>
            <person name="Yoshida Y."/>
            <person name="Kikawada T."/>
            <person name="Gusev O."/>
        </authorList>
    </citation>
    <scope>NUCLEOTIDE SEQUENCE</scope>
    <source>
        <strain evidence="12">NIAS01</strain>
        <tissue evidence="12">Whole body or cell culture</tissue>
    </source>
</reference>
<evidence type="ECO:0000256" key="4">
    <source>
        <dbReference type="ARBA" id="ARBA00022737"/>
    </source>
</evidence>
<feature type="compositionally biased region" description="Basic and acidic residues" evidence="9">
    <location>
        <begin position="255"/>
        <end position="269"/>
    </location>
</feature>
<sequence>MWNQGRPMPDWVSKQSGRIGPPPPSLPTKKINNEPDYEVIDFCNNNSTPTKNGNLRDIMQANPAEVGLKCELCGSIGQVVKCEQCVKNLFCLTCDDMFHRHPKRQNHQRKRVDLGNLRPPLPPKMTTQPAAPIPPPRKNRKSCLSSPMPERRDQAIRQQQEQVTATFNATLKEKLDKLKTGTIDPRTRPLPDIPLPGSQKHQTATMRSASSSDESKRNVFDSIKKPPSVAMEKIKNSTAATLDRMAILQARYRQHKEAMTSENSSDKSRRTSTASTVDSVSLPPPSPALSNRPPLPRIQHQKPPLSNVTNIQQQNWQNNQRRFENVPQQQNFYPHEINQQKSPAFINQANATSSMVRRPVPLPGNLQNTPMRNMSASVFDLNQNNTGYSMNYQQQQQQWGFNSMNQAQSMAHLNMMNPWQQQQHAQWMGNNFNGSNMSLNLPQQQHFMHNDGMWNPWMQQQQYPYPMMPNGGMPLQQQPQSTRSRMQSRNPSRAASPALSVRSRRSMISSRQQRQKYMHEDLTDDEDSDLEIFVDDSRSRMKRNSYADIRSAGRRERRNTEQLDLDYRDNEVISRIQRMKEKSKHIRERRSGSLTHWPVTKSRDSGSLTPSDDDDETRKLSSKFRKSSVTSPVALNKSKIHSDSASEREMKAALRMENEKTKLTPSNNAQKIVKPAANDSDDDEELESEKRPLTITSTKSIIHEPIKMLGDVKINKQNHDVSRSTAEREEDKKISHEETNNAIEVVKKNETAEICTSKASTSVALSTKTITTAPADLSNVSWECEHCTFVNEPDTKICAICCKTRVEVLKQLPKVDDDIDINEINDSILQNESDAKQKVEESIDDNIESKIIDVLESPQIEISNSMTAVAIEVEEKLKVSTACGTSPDREIEQIFANELNEKPIRVPSPISKHQETAATTGRSSKVSIGTSPPPQSAATQTYDASPFETETEIFQYPTEGRFANRGLRRSHSFATTSRYNEPSIQSTLQRSMSRQSFSSEFQSPPASRELSPNNLENFLIRERRTNILSRPAINKIEQELSYKGPQRSQRSSLYDLPMVNDFEALRLENFMNSQQQQRRLDQTSNTSAGVQLAKLLREAEHYKFNAEELQAALNHCEGSNPIQWLREHWQKLIETVQHLSTKYGHEMKVNTIGTISAIEAREALRLHKGNIWHAVTQCIEQRQRKYNEIASRGNFTREDIVTSLTAHHGNMELALIELNKTQLKPFLMKIWGPPTIDNESGNFHSLDYDAYRSNNSNSRIEPYIQDYLNNIIMHGNNNDDFYAKDYFSPSPKSMSFKSSSLDDPMSEAGNINDELFTSFDYNTVNNANLLRDIENLIQNMERKQQQQQQKQEHIEQRDNNENDTTMLRNIDNILSNIKLNESRPHSPQSNISAEAIRMKSPIMLRSRNDDKNKVDSMQVNIIDEVRNFVSNNIQEIVPDLVSQVTNELLTSIENANTNNNEIDEEFYDATELNMQEYLRDRNNEEFVERNTSTPLMRVLDEMLESHLNDFLRTRHDEEFNERRSSPNPIHNENEEFFPVTDDDIEYNDHNNHIDFMRARYDEEYHETNNDFAINTDSHKGDNNDDSSNHDNLILSELQNVNQANNIAESLGNETEEINEQQHQQTSLRASGETEEPLKYKSSYNLKILRRSSKRSKRERDFKKRNSLILENVLLGRSEKQKIANNSRPTSTAFNSTEFNDVESSSNNNNINHESLITENADSKSVLNQNEINASISVTNSSEQETQQSLTESNINNDVPEAQNSLQTFENQETINNVIEIEETIVEFIINDETPIQNQQTNDEAQILQNENFNNEIQLQESIENQQNLSIQNDNSNNEAQILQSDNFNEETRSEFLAQSSSNISITTIESDSIKVPQNLSELVEDTQRLIKQMKDEINAIYVSDEDDLTASGEDDYTEEIEEEEDENWVDNYGDEEEIDEEEDYGSEYDDWSGDYNESIPIESTNDEETVIEELELPAVVDEKVSDISIIITPEEEQQQSEIIIGTNPNVTNEPAANNAAESEENEEESVVHGKLELTPLSTNQFKVDSDNGNQENMVTNQIIPAVAINDENPIKTIVNEAINDVISAISISFDENITPEENDNHFKENRDNINVDSAVNNSIDETNGNQLISSGIELNNHIEEEVTEQPSTVTLNNDEKSELVKNDESETHESTVMQMEQNDESQEPLITSVDVKREQVNEEVIATSPSDFANQQQQQQQNIKSHAESEVETNYNNDDNPIDSNQASAVASSSNTVPTVGQKKGTIPKSKIPSIKTTKKNSLTKDKVSDEQISKESMKTNNRKSSVDNSKTDNVAVRKKSVGSPFGGLLSTSNVKSLQKEFLNKATTSTSATTAKSLAPKSKPSKLIPPKSLTKETIPSQTFANKLTKLITPPSTTNVMKESKEKEGDEAKENTKSNSEESQRDYSKDIVPKKKYMEHCFSDEYSTTTDDEDDIKISPQRDLFAIKKQQQPPRHDSDDETSDQKVNRYIIEGLVPNHLAAELAVSLIELKYPKESALWVSAQVTTIEQAIELLQQECELCTDKYPLNQMITMLKCEHQCCKECASNYFTIQITDRSINDCVCPFCKLPELHDSDEDVILEYFSNLDILLKTILQSDVHDLFQRKIRDRALLRDPHFKWCVQCSSGFFARPKQRRLICPDCGSVTCSKCRKPWEKQHEGLTCEQFIAWKEANDPDKNAEVVTMHLKLNGIDCPKCKFRYDLARGGCMHFTCTQCKYEFCYGCNKEFLMGAKCKVSPYCAKLGLHAHHPRNCLFYLRDKEPHELQSLLTINNIPFDTEPSIAGDGAKAYTKCPMQLQKETPSGLVDTICNGDVADGHAGLCRSHYVEYLVSVIYESNLDPLPVLDLTDCVQELRRRGIPLPERGPWDTDPIYREMCQKIVKEQIPLDSE</sequence>
<feature type="domain" description="RING-type" evidence="11">
    <location>
        <begin position="2534"/>
        <end position="2770"/>
    </location>
</feature>
<feature type="compositionally biased region" description="Low complexity" evidence="9">
    <location>
        <begin position="2263"/>
        <end position="2276"/>
    </location>
</feature>
<dbReference type="GO" id="GO:0008270">
    <property type="term" value="F:zinc ion binding"/>
    <property type="evidence" value="ECO:0007669"/>
    <property type="project" value="UniProtKB-KW"/>
</dbReference>
<dbReference type="PROSITE" id="PS51873">
    <property type="entry name" value="TRIAD"/>
    <property type="match status" value="1"/>
</dbReference>
<feature type="region of interest" description="Disordered" evidence="9">
    <location>
        <begin position="255"/>
        <end position="303"/>
    </location>
</feature>
<gene>
    <name evidence="12" type="ORF">PVAND_009250</name>
</gene>
<evidence type="ECO:0000256" key="7">
    <source>
        <dbReference type="ARBA" id="ARBA00022833"/>
    </source>
</evidence>
<dbReference type="Gene3D" id="3.30.40.10">
    <property type="entry name" value="Zinc/RING finger domain, C3HC4 (zinc finger)"/>
    <property type="match status" value="1"/>
</dbReference>
<feature type="compositionally biased region" description="Polar residues" evidence="9">
    <location>
        <begin position="2299"/>
        <end position="2313"/>
    </location>
</feature>
<dbReference type="Gene3D" id="6.10.140.1100">
    <property type="match status" value="1"/>
</dbReference>
<feature type="compositionally biased region" description="Polar residues" evidence="9">
    <location>
        <begin position="475"/>
        <end position="493"/>
    </location>
</feature>
<feature type="compositionally biased region" description="Basic and acidic residues" evidence="9">
    <location>
        <begin position="2401"/>
        <end position="2429"/>
    </location>
</feature>
<dbReference type="PANTHER" id="PTHR16004:SF2">
    <property type="entry name" value="E3 UBIQUITIN-PROTEIN LIGASE LUBEL"/>
    <property type="match status" value="1"/>
</dbReference>
<dbReference type="InterPro" id="IPR001876">
    <property type="entry name" value="Znf_RanBP2"/>
</dbReference>
<keyword evidence="5 8" id="KW-0863">Zinc-finger</keyword>
<accession>A0A9J6CCB3</accession>
<dbReference type="Gene3D" id="1.10.8.10">
    <property type="entry name" value="DNA helicase RuvA subunit, C-terminal domain"/>
    <property type="match status" value="1"/>
</dbReference>
<dbReference type="EMBL" id="JADBJN010000001">
    <property type="protein sequence ID" value="KAG5679698.1"/>
    <property type="molecule type" value="Genomic_DNA"/>
</dbReference>
<dbReference type="SUPFAM" id="SSF90209">
    <property type="entry name" value="Ran binding protein zinc finger-like"/>
    <property type="match status" value="1"/>
</dbReference>
<evidence type="ECO:0000256" key="9">
    <source>
        <dbReference type="SAM" id="MobiDB-lite"/>
    </source>
</evidence>
<dbReference type="GO" id="GO:0071797">
    <property type="term" value="C:LUBAC complex"/>
    <property type="evidence" value="ECO:0007669"/>
    <property type="project" value="InterPro"/>
</dbReference>
<dbReference type="InterPro" id="IPR044066">
    <property type="entry name" value="TRIAD_supradom"/>
</dbReference>
<dbReference type="Pfam" id="PF01485">
    <property type="entry name" value="IBR"/>
    <property type="match status" value="1"/>
</dbReference>
<evidence type="ECO:0000256" key="1">
    <source>
        <dbReference type="ARBA" id="ARBA00008278"/>
    </source>
</evidence>
<name>A0A9J6CCB3_POLVA</name>
<dbReference type="InterPro" id="IPR041031">
    <property type="entry name" value="RNF31_C"/>
</dbReference>
<dbReference type="SUPFAM" id="SSF57850">
    <property type="entry name" value="RING/U-box"/>
    <property type="match status" value="3"/>
</dbReference>
<feature type="region of interest" description="Disordered" evidence="9">
    <location>
        <begin position="578"/>
        <end position="692"/>
    </location>
</feature>
<evidence type="ECO:0000256" key="5">
    <source>
        <dbReference type="ARBA" id="ARBA00022771"/>
    </source>
</evidence>
<dbReference type="PROSITE" id="PS50089">
    <property type="entry name" value="ZF_RING_2"/>
    <property type="match status" value="1"/>
</dbReference>
<evidence type="ECO:0000256" key="3">
    <source>
        <dbReference type="ARBA" id="ARBA00022723"/>
    </source>
</evidence>
<feature type="compositionally biased region" description="Polar residues" evidence="9">
    <location>
        <begin position="1682"/>
        <end position="1702"/>
    </location>
</feature>
<feature type="region of interest" description="Disordered" evidence="9">
    <location>
        <begin position="2345"/>
        <end position="2429"/>
    </location>
</feature>
<dbReference type="Gene3D" id="2.30.30.380">
    <property type="entry name" value="Zn-finger domain of Sec23/24"/>
    <property type="match status" value="1"/>
</dbReference>
<evidence type="ECO:0000259" key="10">
    <source>
        <dbReference type="PROSITE" id="PS50089"/>
    </source>
</evidence>
<proteinExistence type="inferred from homology"/>
<feature type="region of interest" description="Disordered" evidence="9">
    <location>
        <begin position="904"/>
        <end position="943"/>
    </location>
</feature>
<dbReference type="Pfam" id="PF16678">
    <property type="entry name" value="UBA_HOIP"/>
    <property type="match status" value="1"/>
</dbReference>
<dbReference type="InterPro" id="IPR047543">
    <property type="entry name" value="Bbox1_RNF31-like"/>
</dbReference>
<dbReference type="SMART" id="SM00547">
    <property type="entry name" value="ZnF_RBZ"/>
    <property type="match status" value="1"/>
</dbReference>
<feature type="domain" description="RING-type" evidence="10">
    <location>
        <begin position="2538"/>
        <end position="2587"/>
    </location>
</feature>
<feature type="compositionally biased region" description="Basic and acidic residues" evidence="9">
    <location>
        <begin position="2157"/>
        <end position="2173"/>
    </location>
</feature>
<keyword evidence="6" id="KW-0833">Ubl conjugation pathway</keyword>
<dbReference type="CDD" id="cd19815">
    <property type="entry name" value="Bbox1_HOIP"/>
    <property type="match status" value="1"/>
</dbReference>
<comment type="similarity">
    <text evidence="1">Belongs to the RBR family.</text>
</comment>
<dbReference type="GO" id="GO:0070530">
    <property type="term" value="F:K63-linked polyubiquitin modification-dependent protein binding"/>
    <property type="evidence" value="ECO:0007669"/>
    <property type="project" value="TreeGrafter"/>
</dbReference>
<evidence type="ECO:0000256" key="6">
    <source>
        <dbReference type="ARBA" id="ARBA00022786"/>
    </source>
</evidence>
<dbReference type="GO" id="GO:0036435">
    <property type="term" value="F:K48-linked polyubiquitin modification-dependent protein binding"/>
    <property type="evidence" value="ECO:0007669"/>
    <property type="project" value="TreeGrafter"/>
</dbReference>
<feature type="compositionally biased region" description="Basic and acidic residues" evidence="9">
    <location>
        <begin position="177"/>
        <end position="189"/>
    </location>
</feature>
<evidence type="ECO:0000256" key="8">
    <source>
        <dbReference type="PROSITE-ProRule" id="PRU00175"/>
    </source>
</evidence>
<evidence type="ECO:0000313" key="12">
    <source>
        <dbReference type="EMBL" id="KAG5679698.1"/>
    </source>
</evidence>
<dbReference type="InterPro" id="IPR047540">
    <property type="entry name" value="BRcat_RBR_RNF31-like"/>
</dbReference>
<dbReference type="Pfam" id="PF22191">
    <property type="entry name" value="IBR_1"/>
    <property type="match status" value="1"/>
</dbReference>
<evidence type="ECO:0000259" key="11">
    <source>
        <dbReference type="PROSITE" id="PS51873"/>
    </source>
</evidence>
<keyword evidence="3" id="KW-0479">Metal-binding</keyword>
<feature type="region of interest" description="Disordered" evidence="9">
    <location>
        <begin position="469"/>
        <end position="523"/>
    </location>
</feature>
<dbReference type="CDD" id="cd20337">
    <property type="entry name" value="BRcat_RBR_HOIP"/>
    <property type="match status" value="1"/>
</dbReference>
<feature type="region of interest" description="Disordered" evidence="9">
    <location>
        <begin position="973"/>
        <end position="1014"/>
    </location>
</feature>
<feature type="compositionally biased region" description="Basic and acidic residues" evidence="9">
    <location>
        <begin position="640"/>
        <end position="662"/>
    </location>
</feature>
<feature type="region of interest" description="Disordered" evidence="9">
    <location>
        <begin position="2147"/>
        <end position="2189"/>
    </location>
</feature>
<feature type="compositionally biased region" description="Polar residues" evidence="9">
    <location>
        <begin position="2232"/>
        <end position="2246"/>
    </location>
</feature>
<organism evidence="12 13">
    <name type="scientific">Polypedilum vanderplanki</name>
    <name type="common">Sleeping chironomid midge</name>
    <dbReference type="NCBI Taxonomy" id="319348"/>
    <lineage>
        <taxon>Eukaryota</taxon>
        <taxon>Metazoa</taxon>
        <taxon>Ecdysozoa</taxon>
        <taxon>Arthropoda</taxon>
        <taxon>Hexapoda</taxon>
        <taxon>Insecta</taxon>
        <taxon>Pterygota</taxon>
        <taxon>Neoptera</taxon>
        <taxon>Endopterygota</taxon>
        <taxon>Diptera</taxon>
        <taxon>Nematocera</taxon>
        <taxon>Chironomoidea</taxon>
        <taxon>Chironomidae</taxon>
        <taxon>Chironominae</taxon>
        <taxon>Polypedilum</taxon>
        <taxon>Polypedilum</taxon>
    </lineage>
</organism>
<feature type="region of interest" description="Disordered" evidence="9">
    <location>
        <begin position="1571"/>
        <end position="1590"/>
    </location>
</feature>
<feature type="compositionally biased region" description="Basic and acidic residues" evidence="9">
    <location>
        <begin position="213"/>
        <end position="224"/>
    </location>
</feature>
<dbReference type="Pfam" id="PF18091">
    <property type="entry name" value="E3_UbLigase_RBR"/>
    <property type="match status" value="1"/>
</dbReference>
<feature type="region of interest" description="Disordered" evidence="9">
    <location>
        <begin position="1341"/>
        <end position="1364"/>
    </location>
</feature>
<keyword evidence="4" id="KW-0677">Repeat</keyword>
<feature type="compositionally biased region" description="Basic and acidic residues" evidence="9">
    <location>
        <begin position="1341"/>
        <end position="1360"/>
    </location>
</feature>
<feature type="region of interest" description="Disordered" evidence="9">
    <location>
        <begin position="1"/>
        <end position="31"/>
    </location>
</feature>
<dbReference type="PANTHER" id="PTHR16004">
    <property type="entry name" value="RING FINGER PROTEIN 31-RELATED"/>
    <property type="match status" value="1"/>
</dbReference>
<feature type="region of interest" description="Disordered" evidence="9">
    <location>
        <begin position="1680"/>
        <end position="1710"/>
    </location>
</feature>
<dbReference type="InterPro" id="IPR001841">
    <property type="entry name" value="Znf_RING"/>
</dbReference>
<dbReference type="Proteomes" id="UP001107558">
    <property type="component" value="Chromosome 1"/>
</dbReference>
<dbReference type="InterPro" id="IPR026254">
    <property type="entry name" value="RNF31-like"/>
</dbReference>
<dbReference type="InterPro" id="IPR032065">
    <property type="entry name" value="RNF31-UBA"/>
</dbReference>
<keyword evidence="7" id="KW-0862">Zinc</keyword>
<evidence type="ECO:0000256" key="2">
    <source>
        <dbReference type="ARBA" id="ARBA00022679"/>
    </source>
</evidence>
<dbReference type="SMART" id="SM00184">
    <property type="entry name" value="RING"/>
    <property type="match status" value="2"/>
</dbReference>
<feature type="region of interest" description="Disordered" evidence="9">
    <location>
        <begin position="1614"/>
        <end position="1636"/>
    </location>
</feature>
<dbReference type="PROSITE" id="PS01358">
    <property type="entry name" value="ZF_RANBP2_1"/>
    <property type="match status" value="1"/>
</dbReference>
<feature type="compositionally biased region" description="Polar residues" evidence="9">
    <location>
        <begin position="199"/>
        <end position="212"/>
    </location>
</feature>
<keyword evidence="13" id="KW-1185">Reference proteome</keyword>
<dbReference type="GO" id="GO:1990450">
    <property type="term" value="F:linear polyubiquitin binding"/>
    <property type="evidence" value="ECO:0007669"/>
    <property type="project" value="TreeGrafter"/>
</dbReference>
<feature type="compositionally biased region" description="Basic and acidic residues" evidence="9">
    <location>
        <begin position="2283"/>
        <end position="2298"/>
    </location>
</feature>
<feature type="compositionally biased region" description="Polar residues" evidence="9">
    <location>
        <begin position="916"/>
        <end position="943"/>
    </location>
</feature>
<evidence type="ECO:0008006" key="14">
    <source>
        <dbReference type="Google" id="ProtNLM"/>
    </source>
</evidence>
<dbReference type="GO" id="GO:0097039">
    <property type="term" value="P:protein linear polyubiquitination"/>
    <property type="evidence" value="ECO:0007669"/>
    <property type="project" value="TreeGrafter"/>
</dbReference>
<dbReference type="InterPro" id="IPR036443">
    <property type="entry name" value="Znf_RanBP2_sf"/>
</dbReference>
<feature type="region of interest" description="Disordered" evidence="9">
    <location>
        <begin position="102"/>
        <end position="159"/>
    </location>
</feature>
<comment type="caution">
    <text evidence="12">The sequence shown here is derived from an EMBL/GenBank/DDBJ whole genome shotgun (WGS) entry which is preliminary data.</text>
</comment>
<feature type="region of interest" description="Disordered" evidence="9">
    <location>
        <begin position="2207"/>
        <end position="2331"/>
    </location>
</feature>